<keyword evidence="2" id="KW-1185">Reference proteome</keyword>
<evidence type="ECO:0000313" key="1">
    <source>
        <dbReference type="EMBL" id="EPG73988.1"/>
    </source>
</evidence>
<proteinExistence type="predicted"/>
<organism evidence="1 2">
    <name type="scientific">Leptospira fainei serovar Hurstbridge str. BUT 6</name>
    <dbReference type="NCBI Taxonomy" id="1193011"/>
    <lineage>
        <taxon>Bacteria</taxon>
        <taxon>Pseudomonadati</taxon>
        <taxon>Spirochaetota</taxon>
        <taxon>Spirochaetia</taxon>
        <taxon>Leptospirales</taxon>
        <taxon>Leptospiraceae</taxon>
        <taxon>Leptospira</taxon>
    </lineage>
</organism>
<accession>S3UXM0</accession>
<evidence type="ECO:0000313" key="2">
    <source>
        <dbReference type="Proteomes" id="UP000014540"/>
    </source>
</evidence>
<dbReference type="STRING" id="1193011.LEP1GSC058_3473"/>
<dbReference type="OrthoDB" id="332253at2"/>
<name>S3UXM0_9LEPT</name>
<dbReference type="AlphaFoldDB" id="S3UXM0"/>
<comment type="caution">
    <text evidence="1">The sequence shown here is derived from an EMBL/GenBank/DDBJ whole genome shotgun (WGS) entry which is preliminary data.</text>
</comment>
<reference evidence="1" key="1">
    <citation type="submission" date="2013-04" db="EMBL/GenBank/DDBJ databases">
        <authorList>
            <person name="Harkins D.M."/>
            <person name="Durkin A.S."/>
            <person name="Selengut J.D."/>
            <person name="Sanka R."/>
            <person name="DePew J."/>
            <person name="Purushe J."/>
            <person name="Ahmed A."/>
            <person name="van der Linden H."/>
            <person name="Goris M.G.A."/>
            <person name="Hartskeerl R.A."/>
            <person name="Vinetz J.M."/>
            <person name="Sutton G.G."/>
            <person name="Nelson W.C."/>
            <person name="Fouts D.E."/>
        </authorList>
    </citation>
    <scope>NUCLEOTIDE SEQUENCE [LARGE SCALE GENOMIC DNA]</scope>
    <source>
        <strain evidence="1">BUT 6</strain>
    </source>
</reference>
<protein>
    <submittedName>
        <fullName evidence="1">Uncharacterized protein</fullName>
    </submittedName>
</protein>
<sequence length="77" mass="8690">MTRKITGKKDSFEDLLASYLTGNLDAKGKKELLQIILTQPEKGEEYRKIAQLKSQLGLHDIDLSAEFSKISPPEKRS</sequence>
<dbReference type="EMBL" id="AKWZ02000010">
    <property type="protein sequence ID" value="EPG73988.1"/>
    <property type="molecule type" value="Genomic_DNA"/>
</dbReference>
<gene>
    <name evidence="1" type="ORF">LEP1GSC058_3473</name>
</gene>
<dbReference type="Proteomes" id="UP000014540">
    <property type="component" value="Unassembled WGS sequence"/>
</dbReference>
<dbReference type="RefSeq" id="WP_016550450.1">
    <property type="nucleotide sequence ID" value="NZ_AKWZ02000010.1"/>
</dbReference>